<proteinExistence type="predicted"/>
<reference evidence="2 3" key="1">
    <citation type="submission" date="2024-06" db="EMBL/GenBank/DDBJ databases">
        <title>The Natural Products Discovery Center: Release of the First 8490 Sequenced Strains for Exploring Actinobacteria Biosynthetic Diversity.</title>
        <authorList>
            <person name="Kalkreuter E."/>
            <person name="Kautsar S.A."/>
            <person name="Yang D."/>
            <person name="Bader C.D."/>
            <person name="Teijaro C.N."/>
            <person name="Fluegel L."/>
            <person name="Davis C.M."/>
            <person name="Simpson J.R."/>
            <person name="Lauterbach L."/>
            <person name="Steele A.D."/>
            <person name="Gui C."/>
            <person name="Meng S."/>
            <person name="Li G."/>
            <person name="Viehrig K."/>
            <person name="Ye F."/>
            <person name="Su P."/>
            <person name="Kiefer A.F."/>
            <person name="Nichols A."/>
            <person name="Cepeda A.J."/>
            <person name="Yan W."/>
            <person name="Fan B."/>
            <person name="Jiang Y."/>
            <person name="Adhikari A."/>
            <person name="Zheng C.-J."/>
            <person name="Schuster L."/>
            <person name="Cowan T.M."/>
            <person name="Smanski M.J."/>
            <person name="Chevrette M.G."/>
            <person name="De Carvalho L.P.S."/>
            <person name="Shen B."/>
        </authorList>
    </citation>
    <scope>NUCLEOTIDE SEQUENCE [LARGE SCALE GENOMIC DNA]</scope>
    <source>
        <strain evidence="2 3">NPDC005137</strain>
    </source>
</reference>
<organism evidence="2 3">
    <name type="scientific">Streptomyces sp. 900116325</name>
    <dbReference type="NCBI Taxonomy" id="3154295"/>
    <lineage>
        <taxon>Bacteria</taxon>
        <taxon>Bacillati</taxon>
        <taxon>Actinomycetota</taxon>
        <taxon>Actinomycetes</taxon>
        <taxon>Kitasatosporales</taxon>
        <taxon>Streptomycetaceae</taxon>
        <taxon>Streptomyces</taxon>
    </lineage>
</organism>
<dbReference type="Proteomes" id="UP001550044">
    <property type="component" value="Unassembled WGS sequence"/>
</dbReference>
<dbReference type="RefSeq" id="WP_356669968.1">
    <property type="nucleotide sequence ID" value="NZ_JBEXEF010000015.1"/>
</dbReference>
<evidence type="ECO:0000313" key="3">
    <source>
        <dbReference type="Proteomes" id="UP001550044"/>
    </source>
</evidence>
<protein>
    <submittedName>
        <fullName evidence="2">Uncharacterized protein</fullName>
    </submittedName>
</protein>
<accession>A0ABV2U7M3</accession>
<keyword evidence="3" id="KW-1185">Reference proteome</keyword>
<sequence>MDRHELCEALRAAGVPDAHYEIPDCPAGRPPHEGYYLARREGEWIVGVHERGRREALKTFADESRACAWLHERLTYESPPPSRLTAAERDELLHDSEGIERRAQEQLERALAESRRGTRHDPPTGGH</sequence>
<evidence type="ECO:0000313" key="2">
    <source>
        <dbReference type="EMBL" id="MET8433847.1"/>
    </source>
</evidence>
<dbReference type="EMBL" id="JBEXIP010000008">
    <property type="protein sequence ID" value="MET8433847.1"/>
    <property type="molecule type" value="Genomic_DNA"/>
</dbReference>
<comment type="caution">
    <text evidence="2">The sequence shown here is derived from an EMBL/GenBank/DDBJ whole genome shotgun (WGS) entry which is preliminary data.</text>
</comment>
<evidence type="ECO:0000256" key="1">
    <source>
        <dbReference type="SAM" id="MobiDB-lite"/>
    </source>
</evidence>
<gene>
    <name evidence="2" type="ORF">ABZV61_13765</name>
</gene>
<feature type="region of interest" description="Disordered" evidence="1">
    <location>
        <begin position="104"/>
        <end position="127"/>
    </location>
</feature>
<name>A0ABV2U7M3_9ACTN</name>